<organism evidence="1 2">
    <name type="scientific">Artemisia annua</name>
    <name type="common">Sweet wormwood</name>
    <dbReference type="NCBI Taxonomy" id="35608"/>
    <lineage>
        <taxon>Eukaryota</taxon>
        <taxon>Viridiplantae</taxon>
        <taxon>Streptophyta</taxon>
        <taxon>Embryophyta</taxon>
        <taxon>Tracheophyta</taxon>
        <taxon>Spermatophyta</taxon>
        <taxon>Magnoliopsida</taxon>
        <taxon>eudicotyledons</taxon>
        <taxon>Gunneridae</taxon>
        <taxon>Pentapetalae</taxon>
        <taxon>asterids</taxon>
        <taxon>campanulids</taxon>
        <taxon>Asterales</taxon>
        <taxon>Asteraceae</taxon>
        <taxon>Asteroideae</taxon>
        <taxon>Anthemideae</taxon>
        <taxon>Artemisiinae</taxon>
        <taxon>Artemisia</taxon>
    </lineage>
</organism>
<dbReference type="EMBL" id="PKPP01004265">
    <property type="protein sequence ID" value="PWA65230.1"/>
    <property type="molecule type" value="Genomic_DNA"/>
</dbReference>
<sequence>MVSTPIFDQLKAICGSDESKDYFKYLFVEDEGENEGLIRKIVALCDGLHDKIAQFGAMLEEGQRFSHFDVAHWDGMECLVEAQARNGVILQAFLRLLDVLREAREEKHRHVMVMEGHK</sequence>
<evidence type="ECO:0000313" key="1">
    <source>
        <dbReference type="EMBL" id="PWA65230.1"/>
    </source>
</evidence>
<name>A0A2U1MVG4_ARTAN</name>
<protein>
    <submittedName>
        <fullName evidence="1">Uncharacterized protein</fullName>
    </submittedName>
</protein>
<evidence type="ECO:0000313" key="2">
    <source>
        <dbReference type="Proteomes" id="UP000245207"/>
    </source>
</evidence>
<keyword evidence="2" id="KW-1185">Reference proteome</keyword>
<gene>
    <name evidence="1" type="ORF">CTI12_AA337280</name>
</gene>
<dbReference type="Proteomes" id="UP000245207">
    <property type="component" value="Unassembled WGS sequence"/>
</dbReference>
<proteinExistence type="predicted"/>
<accession>A0A2U1MVG4</accession>
<dbReference type="AlphaFoldDB" id="A0A2U1MVG4"/>
<reference evidence="1 2" key="1">
    <citation type="journal article" date="2018" name="Mol. Plant">
        <title>The genome of Artemisia annua provides insight into the evolution of Asteraceae family and artemisinin biosynthesis.</title>
        <authorList>
            <person name="Shen Q."/>
            <person name="Zhang L."/>
            <person name="Liao Z."/>
            <person name="Wang S."/>
            <person name="Yan T."/>
            <person name="Shi P."/>
            <person name="Liu M."/>
            <person name="Fu X."/>
            <person name="Pan Q."/>
            <person name="Wang Y."/>
            <person name="Lv Z."/>
            <person name="Lu X."/>
            <person name="Zhang F."/>
            <person name="Jiang W."/>
            <person name="Ma Y."/>
            <person name="Chen M."/>
            <person name="Hao X."/>
            <person name="Li L."/>
            <person name="Tang Y."/>
            <person name="Lv G."/>
            <person name="Zhou Y."/>
            <person name="Sun X."/>
            <person name="Brodelius P.E."/>
            <person name="Rose J.K.C."/>
            <person name="Tang K."/>
        </authorList>
    </citation>
    <scope>NUCLEOTIDE SEQUENCE [LARGE SCALE GENOMIC DNA]</scope>
    <source>
        <strain evidence="2">cv. Huhao1</strain>
        <tissue evidence="1">Leaf</tissue>
    </source>
</reference>
<comment type="caution">
    <text evidence="1">The sequence shown here is derived from an EMBL/GenBank/DDBJ whole genome shotgun (WGS) entry which is preliminary data.</text>
</comment>